<dbReference type="PANTHER" id="PTHR22807:SF53">
    <property type="entry name" value="RIBOSOMAL RNA SMALL SUBUNIT METHYLTRANSFERASE B-RELATED"/>
    <property type="match status" value="1"/>
</dbReference>
<dbReference type="GO" id="GO:0005737">
    <property type="term" value="C:cytoplasm"/>
    <property type="evidence" value="ECO:0007669"/>
    <property type="project" value="UniProtKB-SubCell"/>
</dbReference>
<comment type="similarity">
    <text evidence="13">Belongs to the class I-like SAM-binding methyltransferase superfamily. RsmB/NOP family.</text>
</comment>
<comment type="function">
    <text evidence="1">Specifically methylates the cytosine at position 967 (m5C967) of 16S rRNA.</text>
</comment>
<dbReference type="InterPro" id="IPR004573">
    <property type="entry name" value="rRNA_ssu_MeTfrase_B"/>
</dbReference>
<feature type="binding site" evidence="13">
    <location>
        <position position="325"/>
    </location>
    <ligand>
        <name>S-adenosyl-L-methionine</name>
        <dbReference type="ChEBI" id="CHEBI:59789"/>
    </ligand>
</feature>
<dbReference type="Gene3D" id="3.30.70.1170">
    <property type="entry name" value="Sun protein, domain 3"/>
    <property type="match status" value="1"/>
</dbReference>
<dbReference type="Gene3D" id="1.10.940.10">
    <property type="entry name" value="NusB-like"/>
    <property type="match status" value="1"/>
</dbReference>
<dbReference type="InterPro" id="IPR006027">
    <property type="entry name" value="NusB_RsmB_TIM44"/>
</dbReference>
<accession>A0A919VF81</accession>
<dbReference type="Pfam" id="PF01029">
    <property type="entry name" value="NusB"/>
    <property type="match status" value="1"/>
</dbReference>
<evidence type="ECO:0000256" key="12">
    <source>
        <dbReference type="ARBA" id="ARBA00047283"/>
    </source>
</evidence>
<organism evidence="15 16">
    <name type="scientific">Clostridium polyendosporum</name>
    <dbReference type="NCBI Taxonomy" id="69208"/>
    <lineage>
        <taxon>Bacteria</taxon>
        <taxon>Bacillati</taxon>
        <taxon>Bacillota</taxon>
        <taxon>Clostridia</taxon>
        <taxon>Eubacteriales</taxon>
        <taxon>Clostridiaceae</taxon>
        <taxon>Clostridium</taxon>
    </lineage>
</organism>
<dbReference type="Pfam" id="PF01189">
    <property type="entry name" value="Methyltr_RsmB-F"/>
    <property type="match status" value="1"/>
</dbReference>
<dbReference type="Proteomes" id="UP000679179">
    <property type="component" value="Unassembled WGS sequence"/>
</dbReference>
<dbReference type="SUPFAM" id="SSF53335">
    <property type="entry name" value="S-adenosyl-L-methionine-dependent methyltransferases"/>
    <property type="match status" value="1"/>
</dbReference>
<dbReference type="PANTHER" id="PTHR22807">
    <property type="entry name" value="NOP2 YEAST -RELATED NOL1/NOP2/FMU SUN DOMAIN-CONTAINING"/>
    <property type="match status" value="1"/>
</dbReference>
<dbReference type="InterPro" id="IPR054728">
    <property type="entry name" value="RsmB-like_ferredoxin"/>
</dbReference>
<dbReference type="RefSeq" id="WP_212902611.1">
    <property type="nucleotide sequence ID" value="NZ_BOPZ01000003.1"/>
</dbReference>
<dbReference type="GO" id="GO:0008649">
    <property type="term" value="F:rRNA methyltransferase activity"/>
    <property type="evidence" value="ECO:0007669"/>
    <property type="project" value="InterPro"/>
</dbReference>
<feature type="binding site" evidence="13">
    <location>
        <position position="280"/>
    </location>
    <ligand>
        <name>S-adenosyl-L-methionine</name>
        <dbReference type="ChEBI" id="CHEBI:59789"/>
    </ligand>
</feature>
<keyword evidence="9 13" id="KW-0694">RNA-binding</keyword>
<dbReference type="InterPro" id="IPR001678">
    <property type="entry name" value="MeTrfase_RsmB-F_NOP2_dom"/>
</dbReference>
<evidence type="ECO:0000256" key="8">
    <source>
        <dbReference type="ARBA" id="ARBA00022691"/>
    </source>
</evidence>
<dbReference type="NCBIfam" id="TIGR00563">
    <property type="entry name" value="rsmB"/>
    <property type="match status" value="1"/>
</dbReference>
<evidence type="ECO:0000256" key="1">
    <source>
        <dbReference type="ARBA" id="ARBA00002724"/>
    </source>
</evidence>
<dbReference type="GO" id="GO:0006355">
    <property type="term" value="P:regulation of DNA-templated transcription"/>
    <property type="evidence" value="ECO:0007669"/>
    <property type="project" value="InterPro"/>
</dbReference>
<dbReference type="InterPro" id="IPR049560">
    <property type="entry name" value="MeTrfase_RsmB-F_NOP2_cat"/>
</dbReference>
<evidence type="ECO:0000256" key="2">
    <source>
        <dbReference type="ARBA" id="ARBA00004496"/>
    </source>
</evidence>
<keyword evidence="5" id="KW-0698">rRNA processing</keyword>
<evidence type="ECO:0000256" key="11">
    <source>
        <dbReference type="ARBA" id="ARBA00031088"/>
    </source>
</evidence>
<evidence type="ECO:0000256" key="13">
    <source>
        <dbReference type="PROSITE-ProRule" id="PRU01023"/>
    </source>
</evidence>
<dbReference type="InterPro" id="IPR029063">
    <property type="entry name" value="SAM-dependent_MTases_sf"/>
</dbReference>
<dbReference type="FunFam" id="3.40.50.150:FF:000022">
    <property type="entry name" value="Ribosomal RNA small subunit methyltransferase B"/>
    <property type="match status" value="1"/>
</dbReference>
<keyword evidence="16" id="KW-1185">Reference proteome</keyword>
<name>A0A919VF81_9CLOT</name>
<dbReference type="AlphaFoldDB" id="A0A919VF81"/>
<evidence type="ECO:0000256" key="7">
    <source>
        <dbReference type="ARBA" id="ARBA00022679"/>
    </source>
</evidence>
<keyword evidence="8 13" id="KW-0949">S-adenosyl-L-methionine</keyword>
<evidence type="ECO:0000256" key="5">
    <source>
        <dbReference type="ARBA" id="ARBA00022552"/>
    </source>
</evidence>
<evidence type="ECO:0000256" key="9">
    <source>
        <dbReference type="ARBA" id="ARBA00022884"/>
    </source>
</evidence>
<dbReference type="EMBL" id="BOPZ01000003">
    <property type="protein sequence ID" value="GIM27857.1"/>
    <property type="molecule type" value="Genomic_DNA"/>
</dbReference>
<feature type="domain" description="SAM-dependent MTase RsmB/NOP-type" evidence="14">
    <location>
        <begin position="166"/>
        <end position="439"/>
    </location>
</feature>
<feature type="active site" description="Nucleophile" evidence="13">
    <location>
        <position position="378"/>
    </location>
</feature>
<evidence type="ECO:0000313" key="16">
    <source>
        <dbReference type="Proteomes" id="UP000679179"/>
    </source>
</evidence>
<dbReference type="EC" id="2.1.1.176" evidence="3"/>
<dbReference type="PROSITE" id="PS51686">
    <property type="entry name" value="SAM_MT_RSMB_NOP"/>
    <property type="match status" value="1"/>
</dbReference>
<dbReference type="Gene3D" id="3.40.50.150">
    <property type="entry name" value="Vaccinia Virus protein VP39"/>
    <property type="match status" value="1"/>
</dbReference>
<evidence type="ECO:0000256" key="3">
    <source>
        <dbReference type="ARBA" id="ARBA00012140"/>
    </source>
</evidence>
<dbReference type="NCBIfam" id="NF011494">
    <property type="entry name" value="PRK14902.1"/>
    <property type="match status" value="1"/>
</dbReference>
<evidence type="ECO:0000256" key="6">
    <source>
        <dbReference type="ARBA" id="ARBA00022603"/>
    </source>
</evidence>
<protein>
    <recommendedName>
        <fullName evidence="3">16S rRNA (cytosine(967)-C(5))-methyltransferase</fullName>
        <ecNumber evidence="3">2.1.1.176</ecNumber>
    </recommendedName>
    <alternativeName>
        <fullName evidence="10">16S rRNA m5C967 methyltransferase</fullName>
    </alternativeName>
    <alternativeName>
        <fullName evidence="11">rRNA (cytosine-C(5)-)-methyltransferase RsmB</fullName>
    </alternativeName>
</protein>
<evidence type="ECO:0000259" key="14">
    <source>
        <dbReference type="PROSITE" id="PS51686"/>
    </source>
</evidence>
<dbReference type="InterPro" id="IPR035926">
    <property type="entry name" value="NusB-like_sf"/>
</dbReference>
<sequence>MNSRKVIVDILDSVLFHGAYSNIELNKRLNESNLNDKDKALVTEVIYGTVKYKKTIDFIISSFVKDINKIDKKLINVLRSAIYQIRFLDKIPDYAIVNEAVNLAKRVSLQSSKFVNGVLRNYLRNKDKDFNKGTSNIKRLAFEYSMEEWMVELFIRQYGEEVAKKILLGLNSTPDVTVRVNQLKKDYDDVFEQLKIQGYEVEEGFICPEAINIIKGRNIEVNPLFKEGCITVQDESAMLVAPSMDLEDDLKVLDLCSAPGGKTTHIGELMNNHGGILAFDVYDHKLELIKENCKRLGLTNIEAQIMDATKLNSAYVSCADRVLIDVPCSGLGIIRKKPEIKWTKSPKDLKDIIDIQRKIMENGWNYVKPNGIMLYSTCTLNKKENEENIQWFLSKHKDAVIEKLFVGKADNLIYNNDGSLTIIPNSRMDGFYIAKLMKRGR</sequence>
<dbReference type="Pfam" id="PF22458">
    <property type="entry name" value="RsmF-B_ferredox"/>
    <property type="match status" value="1"/>
</dbReference>
<comment type="caution">
    <text evidence="15">The sequence shown here is derived from an EMBL/GenBank/DDBJ whole genome shotgun (WGS) entry which is preliminary data.</text>
</comment>
<dbReference type="GO" id="GO:0003723">
    <property type="term" value="F:RNA binding"/>
    <property type="evidence" value="ECO:0007669"/>
    <property type="project" value="UniProtKB-UniRule"/>
</dbReference>
<reference evidence="15" key="1">
    <citation type="submission" date="2021-03" db="EMBL/GenBank/DDBJ databases">
        <title>Taxonomic study of Clostridium polyendosporum from meadow-gley soil under rice.</title>
        <authorList>
            <person name="Kobayashi H."/>
            <person name="Tanizawa Y."/>
            <person name="Yagura M."/>
        </authorList>
    </citation>
    <scope>NUCLEOTIDE SEQUENCE</scope>
    <source>
        <strain evidence="15">JCM 30710</strain>
    </source>
</reference>
<comment type="catalytic activity">
    <reaction evidence="12">
        <text>cytidine(967) in 16S rRNA + S-adenosyl-L-methionine = 5-methylcytidine(967) in 16S rRNA + S-adenosyl-L-homocysteine + H(+)</text>
        <dbReference type="Rhea" id="RHEA:42748"/>
        <dbReference type="Rhea" id="RHEA-COMP:10219"/>
        <dbReference type="Rhea" id="RHEA-COMP:10220"/>
        <dbReference type="ChEBI" id="CHEBI:15378"/>
        <dbReference type="ChEBI" id="CHEBI:57856"/>
        <dbReference type="ChEBI" id="CHEBI:59789"/>
        <dbReference type="ChEBI" id="CHEBI:74483"/>
        <dbReference type="ChEBI" id="CHEBI:82748"/>
        <dbReference type="EC" id="2.1.1.176"/>
    </reaction>
</comment>
<dbReference type="InterPro" id="IPR023267">
    <property type="entry name" value="RCMT"/>
</dbReference>
<dbReference type="SUPFAM" id="SSF48013">
    <property type="entry name" value="NusB-like"/>
    <property type="match status" value="1"/>
</dbReference>
<dbReference type="FunFam" id="1.10.940.10:FF:000006">
    <property type="entry name" value="16S rRNA (Cytosine(967)-C(5))-methyltransferase RsmB"/>
    <property type="match status" value="1"/>
</dbReference>
<gene>
    <name evidence="15" type="ORF">CPJCM30710_05230</name>
</gene>
<feature type="binding site" evidence="13">
    <location>
        <begin position="256"/>
        <end position="262"/>
    </location>
    <ligand>
        <name>S-adenosyl-L-methionine</name>
        <dbReference type="ChEBI" id="CHEBI:59789"/>
    </ligand>
</feature>
<proteinExistence type="inferred from homology"/>
<keyword evidence="6 13" id="KW-0489">Methyltransferase</keyword>
<evidence type="ECO:0000256" key="4">
    <source>
        <dbReference type="ARBA" id="ARBA00022490"/>
    </source>
</evidence>
<dbReference type="PRINTS" id="PR02008">
    <property type="entry name" value="RCMTFAMILY"/>
</dbReference>
<keyword evidence="4" id="KW-0963">Cytoplasm</keyword>
<feature type="binding site" evidence="13">
    <location>
        <position position="307"/>
    </location>
    <ligand>
        <name>S-adenosyl-L-methionine</name>
        <dbReference type="ChEBI" id="CHEBI:59789"/>
    </ligand>
</feature>
<evidence type="ECO:0000256" key="10">
    <source>
        <dbReference type="ARBA" id="ARBA00030399"/>
    </source>
</evidence>
<evidence type="ECO:0000313" key="15">
    <source>
        <dbReference type="EMBL" id="GIM27857.1"/>
    </source>
</evidence>
<comment type="subcellular location">
    <subcellularLocation>
        <location evidence="2">Cytoplasm</location>
    </subcellularLocation>
</comment>
<keyword evidence="7 13" id="KW-0808">Transferase</keyword>
<dbReference type="FunFam" id="3.30.70.1170:FF:000003">
    <property type="entry name" value="16S rRNA (Cytosine(967)-C(5))-methyltransferase RsmB"/>
    <property type="match status" value="1"/>
</dbReference>